<dbReference type="GeneID" id="85387189"/>
<name>A0AAD8XKY2_GLOAC</name>
<gene>
    <name evidence="1" type="ORF">BDZ83DRAFT_49153</name>
</gene>
<proteinExistence type="predicted"/>
<accession>A0AAD8XKY2</accession>
<protein>
    <submittedName>
        <fullName evidence="1">Uncharacterized protein</fullName>
    </submittedName>
</protein>
<dbReference type="Proteomes" id="UP001244207">
    <property type="component" value="Unassembled WGS sequence"/>
</dbReference>
<dbReference type="RefSeq" id="XP_060369322.1">
    <property type="nucleotide sequence ID" value="XM_060503290.1"/>
</dbReference>
<sequence length="132" mass="13969">MLVTIILGKSWALVGLHQQGLARELGPGIGFQQWRNGGKMDGEQKKMVRFTTRVGWVSAECGAVGFGVLLAFGTCAVGRGGILGAMGRSCELDVDFAMLVLSISGSACLAWRCRAFLSATAWSMQTPMGIKG</sequence>
<comment type="caution">
    <text evidence="1">The sequence shown here is derived from an EMBL/GenBank/DDBJ whole genome shotgun (WGS) entry which is preliminary data.</text>
</comment>
<evidence type="ECO:0000313" key="1">
    <source>
        <dbReference type="EMBL" id="KAK1729267.1"/>
    </source>
</evidence>
<evidence type="ECO:0000313" key="2">
    <source>
        <dbReference type="Proteomes" id="UP001244207"/>
    </source>
</evidence>
<organism evidence="1 2">
    <name type="scientific">Glomerella acutata</name>
    <name type="common">Colletotrichum acutatum</name>
    <dbReference type="NCBI Taxonomy" id="27357"/>
    <lineage>
        <taxon>Eukaryota</taxon>
        <taxon>Fungi</taxon>
        <taxon>Dikarya</taxon>
        <taxon>Ascomycota</taxon>
        <taxon>Pezizomycotina</taxon>
        <taxon>Sordariomycetes</taxon>
        <taxon>Hypocreomycetidae</taxon>
        <taxon>Glomerellales</taxon>
        <taxon>Glomerellaceae</taxon>
        <taxon>Colletotrichum</taxon>
        <taxon>Colletotrichum acutatum species complex</taxon>
    </lineage>
</organism>
<dbReference type="AlphaFoldDB" id="A0AAD8XKY2"/>
<reference evidence="1" key="1">
    <citation type="submission" date="2021-12" db="EMBL/GenBank/DDBJ databases">
        <title>Comparative genomics, transcriptomics and evolutionary studies reveal genomic signatures of adaptation to plant cell wall in hemibiotrophic fungi.</title>
        <authorList>
            <consortium name="DOE Joint Genome Institute"/>
            <person name="Baroncelli R."/>
            <person name="Diaz J.F."/>
            <person name="Benocci T."/>
            <person name="Peng M."/>
            <person name="Battaglia E."/>
            <person name="Haridas S."/>
            <person name="Andreopoulos W."/>
            <person name="Labutti K."/>
            <person name="Pangilinan J."/>
            <person name="Floch G.L."/>
            <person name="Makela M.R."/>
            <person name="Henrissat B."/>
            <person name="Grigoriev I.V."/>
            <person name="Crouch J.A."/>
            <person name="De Vries R.P."/>
            <person name="Sukno S.A."/>
            <person name="Thon M.R."/>
        </authorList>
    </citation>
    <scope>NUCLEOTIDE SEQUENCE</scope>
    <source>
        <strain evidence="1">CBS 112980</strain>
    </source>
</reference>
<keyword evidence="2" id="KW-1185">Reference proteome</keyword>
<dbReference type="EMBL" id="JAHMHS010000012">
    <property type="protein sequence ID" value="KAK1729267.1"/>
    <property type="molecule type" value="Genomic_DNA"/>
</dbReference>